<organism evidence="2 3">
    <name type="scientific">Amedibacillus dolichus</name>
    <dbReference type="NCBI Taxonomy" id="31971"/>
    <lineage>
        <taxon>Bacteria</taxon>
        <taxon>Bacillati</taxon>
        <taxon>Bacillota</taxon>
        <taxon>Erysipelotrichia</taxon>
        <taxon>Erysipelotrichales</taxon>
        <taxon>Erysipelotrichaceae</taxon>
        <taxon>Amedibacillus</taxon>
    </lineage>
</organism>
<dbReference type="RefSeq" id="WP_289607585.1">
    <property type="nucleotide sequence ID" value="NZ_JAUDCG010000019.1"/>
</dbReference>
<evidence type="ECO:0000259" key="1">
    <source>
        <dbReference type="Pfam" id="PF01261"/>
    </source>
</evidence>
<evidence type="ECO:0000313" key="3">
    <source>
        <dbReference type="Proteomes" id="UP001529340"/>
    </source>
</evidence>
<evidence type="ECO:0000313" key="2">
    <source>
        <dbReference type="EMBL" id="MDM8157122.1"/>
    </source>
</evidence>
<keyword evidence="3" id="KW-1185">Reference proteome</keyword>
<dbReference type="InterPro" id="IPR013022">
    <property type="entry name" value="Xyl_isomerase-like_TIM-brl"/>
</dbReference>
<dbReference type="EMBL" id="JAUDCG010000019">
    <property type="protein sequence ID" value="MDM8157122.1"/>
    <property type="molecule type" value="Genomic_DNA"/>
</dbReference>
<dbReference type="PANTHER" id="PTHR12110">
    <property type="entry name" value="HYDROXYPYRUVATE ISOMERASE"/>
    <property type="match status" value="1"/>
</dbReference>
<gene>
    <name evidence="2" type="ORF">QUV96_05650</name>
</gene>
<comment type="caution">
    <text evidence="2">The sequence shown here is derived from an EMBL/GenBank/DDBJ whole genome shotgun (WGS) entry which is preliminary data.</text>
</comment>
<reference evidence="2" key="2">
    <citation type="submission" date="2023-06" db="EMBL/GenBank/DDBJ databases">
        <authorList>
            <person name="Zeman M."/>
            <person name="Kubasova T."/>
            <person name="Jahodarova E."/>
            <person name="Nykrynova M."/>
            <person name="Rychlik I."/>
        </authorList>
    </citation>
    <scope>NUCLEOTIDE SEQUENCE</scope>
    <source>
        <strain evidence="2">ET39</strain>
    </source>
</reference>
<name>A0ABT7UBY1_9FIRM</name>
<dbReference type="Gene3D" id="3.20.20.150">
    <property type="entry name" value="Divalent-metal-dependent TIM barrel enzymes"/>
    <property type="match status" value="1"/>
</dbReference>
<reference evidence="2" key="1">
    <citation type="submission" date="2023-06" db="EMBL/GenBank/DDBJ databases">
        <title>Identification and characterization of horizontal gene transfer across gut microbiota members of farm animals based on homology search.</title>
        <authorList>
            <person name="Schwarzerova J."/>
            <person name="Nykrynova M."/>
            <person name="Jureckova K."/>
            <person name="Cejkova D."/>
            <person name="Rychlik I."/>
        </authorList>
    </citation>
    <scope>NUCLEOTIDE SEQUENCE</scope>
    <source>
        <strain evidence="2">ET39</strain>
    </source>
</reference>
<proteinExistence type="predicted"/>
<dbReference type="SUPFAM" id="SSF51658">
    <property type="entry name" value="Xylose isomerase-like"/>
    <property type="match status" value="1"/>
</dbReference>
<sequence length="277" mass="31812">MKILINFSLFDGKMPTLKERLQLAKKYHFDAIECFPNEIIDYGIQNTLDAISETGITIASCMIPFQPTEISEEVFHEEMSKFAMMAIAMEKIGVIFCSSFIRSSNDQYKYEEYFDLNVKRWGAVASLLKKHGMKLSLEFLGPKTSQMKKKYPFVRTAEELLPLCKAIGDNVGITFDFWHWYSGSNNKEVFKHIEGVKNIYCVHLNDACVGDVDTLPDKPRKLVRTSGVIDAEFLIQKLKEYNYDGYFLSESFDECLKGLPLEEKLKKIKETIDAALK</sequence>
<dbReference type="Pfam" id="PF01261">
    <property type="entry name" value="AP_endonuc_2"/>
    <property type="match status" value="1"/>
</dbReference>
<dbReference type="InterPro" id="IPR050312">
    <property type="entry name" value="IolE/XylAMocC-like"/>
</dbReference>
<dbReference type="Proteomes" id="UP001529340">
    <property type="component" value="Unassembled WGS sequence"/>
</dbReference>
<keyword evidence="2" id="KW-0413">Isomerase</keyword>
<dbReference type="GO" id="GO:0016853">
    <property type="term" value="F:isomerase activity"/>
    <property type="evidence" value="ECO:0007669"/>
    <property type="project" value="UniProtKB-KW"/>
</dbReference>
<accession>A0ABT7UBY1</accession>
<protein>
    <submittedName>
        <fullName evidence="2">Sugar phosphate isomerase/epimerase family protein</fullName>
    </submittedName>
</protein>
<dbReference type="PANTHER" id="PTHR12110:SF21">
    <property type="entry name" value="XYLOSE ISOMERASE-LIKE TIM BARREL DOMAIN-CONTAINING PROTEIN"/>
    <property type="match status" value="1"/>
</dbReference>
<feature type="domain" description="Xylose isomerase-like TIM barrel" evidence="1">
    <location>
        <begin position="21"/>
        <end position="266"/>
    </location>
</feature>
<dbReference type="InterPro" id="IPR036237">
    <property type="entry name" value="Xyl_isomerase-like_sf"/>
</dbReference>